<evidence type="ECO:0000256" key="3">
    <source>
        <dbReference type="ARBA" id="ARBA00022679"/>
    </source>
</evidence>
<proteinExistence type="predicted"/>
<accession>A0ABX0G7Q7</accession>
<name>A0ABX0G7Q7_9RHOB</name>
<evidence type="ECO:0000313" key="8">
    <source>
        <dbReference type="Proteomes" id="UP001515660"/>
    </source>
</evidence>
<dbReference type="PANTHER" id="PTHR36449:SF1">
    <property type="entry name" value="ACETYLTRANSFERASE"/>
    <property type="match status" value="1"/>
</dbReference>
<evidence type="ECO:0000256" key="2">
    <source>
        <dbReference type="ARBA" id="ARBA00022649"/>
    </source>
</evidence>
<dbReference type="Proteomes" id="UP001515660">
    <property type="component" value="Unassembled WGS sequence"/>
</dbReference>
<keyword evidence="1" id="KW-0678">Repressor</keyword>
<dbReference type="PROSITE" id="PS51186">
    <property type="entry name" value="GNAT"/>
    <property type="match status" value="1"/>
</dbReference>
<evidence type="ECO:0000256" key="1">
    <source>
        <dbReference type="ARBA" id="ARBA00022491"/>
    </source>
</evidence>
<comment type="caution">
    <text evidence="7">The sequence shown here is derived from an EMBL/GenBank/DDBJ whole genome shotgun (WGS) entry which is preliminary data.</text>
</comment>
<comment type="catalytic activity">
    <reaction evidence="5">
        <text>glycyl-tRNA(Gly) + acetyl-CoA = N-acetylglycyl-tRNA(Gly) + CoA + H(+)</text>
        <dbReference type="Rhea" id="RHEA:81867"/>
        <dbReference type="Rhea" id="RHEA-COMP:9683"/>
        <dbReference type="Rhea" id="RHEA-COMP:19766"/>
        <dbReference type="ChEBI" id="CHEBI:15378"/>
        <dbReference type="ChEBI" id="CHEBI:57287"/>
        <dbReference type="ChEBI" id="CHEBI:57288"/>
        <dbReference type="ChEBI" id="CHEBI:78522"/>
        <dbReference type="ChEBI" id="CHEBI:232036"/>
    </reaction>
</comment>
<dbReference type="InterPro" id="IPR016181">
    <property type="entry name" value="Acyl_CoA_acyltransferase"/>
</dbReference>
<organism evidence="7 8">
    <name type="scientific">Rhodobacter calidifons</name>
    <dbReference type="NCBI Taxonomy" id="2715277"/>
    <lineage>
        <taxon>Bacteria</taxon>
        <taxon>Pseudomonadati</taxon>
        <taxon>Pseudomonadota</taxon>
        <taxon>Alphaproteobacteria</taxon>
        <taxon>Rhodobacterales</taxon>
        <taxon>Rhodobacter group</taxon>
        <taxon>Rhodobacter</taxon>
    </lineage>
</organism>
<gene>
    <name evidence="7" type="ORF">G8O29_10905</name>
</gene>
<sequence length="173" mass="18469">MGGVTLPKLTAPHPITAAHDLSQFDCGVPVLNDWLRERALKNESRFSRTYVVCDGARVAGFYCISAGSVERARVPGKLRRNAPDSVPVAVIGRLAVDRAYAGRGLGADLLADALRRIAGAAGVIGIAAVLVQAKDEAAKAWYLRQAEFMAFPEEGRVLWLPVEMVVGAVRGDS</sequence>
<reference evidence="7 8" key="1">
    <citation type="journal article" date="2022" name="Microorganisms">
        <title>Genome Sequence and Characterization of a Xanthorhodopsin-Containing, Aerobic Anoxygenic Phototrophic Rhodobacter Species, Isolated from Mesophilic Conditions at Yellowstone National Park.</title>
        <authorList>
            <person name="Kyndt J.A."/>
            <person name="Robertson S."/>
            <person name="Shoffstall I.B."/>
            <person name="Ramaley R.F."/>
            <person name="Meyer T.E."/>
        </authorList>
    </citation>
    <scope>NUCLEOTIDE SEQUENCE [LARGE SCALE GENOMIC DNA]</scope>
    <source>
        <strain evidence="7 8">M37P</strain>
    </source>
</reference>
<dbReference type="EMBL" id="JAANHS010000007">
    <property type="protein sequence ID" value="NHB77246.1"/>
    <property type="molecule type" value="Genomic_DNA"/>
</dbReference>
<dbReference type="InterPro" id="IPR000182">
    <property type="entry name" value="GNAT_dom"/>
</dbReference>
<keyword evidence="8" id="KW-1185">Reference proteome</keyword>
<evidence type="ECO:0000259" key="6">
    <source>
        <dbReference type="PROSITE" id="PS51186"/>
    </source>
</evidence>
<keyword evidence="4" id="KW-0012">Acyltransferase</keyword>
<evidence type="ECO:0000313" key="7">
    <source>
        <dbReference type="EMBL" id="NHB77246.1"/>
    </source>
</evidence>
<dbReference type="PANTHER" id="PTHR36449">
    <property type="entry name" value="ACETYLTRANSFERASE-RELATED"/>
    <property type="match status" value="1"/>
</dbReference>
<dbReference type="Gene3D" id="3.40.630.30">
    <property type="match status" value="1"/>
</dbReference>
<keyword evidence="2" id="KW-1277">Toxin-antitoxin system</keyword>
<feature type="domain" description="N-acetyltransferase" evidence="6">
    <location>
        <begin position="4"/>
        <end position="169"/>
    </location>
</feature>
<evidence type="ECO:0000256" key="4">
    <source>
        <dbReference type="ARBA" id="ARBA00023315"/>
    </source>
</evidence>
<dbReference type="CDD" id="cd04301">
    <property type="entry name" value="NAT_SF"/>
    <property type="match status" value="1"/>
</dbReference>
<protein>
    <submittedName>
        <fullName evidence="7">GNAT family N-acetyltransferase</fullName>
    </submittedName>
</protein>
<keyword evidence="3" id="KW-0808">Transferase</keyword>
<dbReference type="SUPFAM" id="SSF55729">
    <property type="entry name" value="Acyl-CoA N-acyltransferases (Nat)"/>
    <property type="match status" value="1"/>
</dbReference>
<evidence type="ECO:0000256" key="5">
    <source>
        <dbReference type="ARBA" id="ARBA00049880"/>
    </source>
</evidence>
<dbReference type="Pfam" id="PF00583">
    <property type="entry name" value="Acetyltransf_1"/>
    <property type="match status" value="1"/>
</dbReference>